<sequence>MSLRSAIITAATALASSAIAVSTPTAAVAAPGNTVVIGDSLAANPVAQDYLAQRGIPIPGAGRMNGAGCATDYRFSGTYSDAAKVAVDDFTCSGASYRTGGVHLNELAGRATNAGALNGATKEVVLLGGANDTYPYVLNPSPLPVPVIEDQLRVAIQDTIRQVRQAAPNARIKVLGYPQISNGAGNVCLLNVIPGQPTQDLTVHMGEIEAALQRAGQTSAANERAAFVDLKPVSQGHEMCSNDRWMAGVIDTTAGPHNLPLHMTNAGLEAVARVAAR</sequence>
<evidence type="ECO:0000313" key="4">
    <source>
        <dbReference type="Proteomes" id="UP000251047"/>
    </source>
</evidence>
<dbReference type="Proteomes" id="UP000251047">
    <property type="component" value="Unassembled WGS sequence"/>
</dbReference>
<dbReference type="OrthoDB" id="4529562at2"/>
<protein>
    <recommendedName>
        <fullName evidence="2">SGNH hydrolase-type esterase domain-containing protein</fullName>
    </recommendedName>
</protein>
<keyword evidence="1" id="KW-0732">Signal</keyword>
<dbReference type="Gene3D" id="3.40.50.1110">
    <property type="entry name" value="SGNH hydrolase"/>
    <property type="match status" value="1"/>
</dbReference>
<proteinExistence type="predicted"/>
<dbReference type="InterPro" id="IPR013830">
    <property type="entry name" value="SGNH_hydro"/>
</dbReference>
<feature type="chain" id="PRO_5039311297" description="SGNH hydrolase-type esterase domain-containing protein" evidence="1">
    <location>
        <begin position="21"/>
        <end position="277"/>
    </location>
</feature>
<comment type="caution">
    <text evidence="3">The sequence shown here is derived from an EMBL/GenBank/DDBJ whole genome shotgun (WGS) entry which is preliminary data.</text>
</comment>
<reference evidence="3 4" key="1">
    <citation type="journal article" date="2018" name="Syst. Appl. Microbiol.">
        <title>Corynebacterium heidelbergense sp. nov., isolated from the preen glands of Egyptian geese (Alopochen aegyptiacus).</title>
        <authorList>
            <person name="Braun M.S."/>
            <person name="Wang E."/>
            <person name="Zimmermann S."/>
            <person name="Wink M."/>
        </authorList>
    </citation>
    <scope>NUCLEOTIDE SEQUENCE [LARGE SCALE GENOMIC DNA]</scope>
    <source>
        <strain evidence="3 4">DSM 104638</strain>
    </source>
</reference>
<evidence type="ECO:0000313" key="3">
    <source>
        <dbReference type="EMBL" id="RAV33894.1"/>
    </source>
</evidence>
<dbReference type="EMBL" id="PHQP01000039">
    <property type="protein sequence ID" value="RAV33894.1"/>
    <property type="molecule type" value="Genomic_DNA"/>
</dbReference>
<accession>A0A364VBA1</accession>
<dbReference type="Pfam" id="PF13472">
    <property type="entry name" value="Lipase_GDSL_2"/>
    <property type="match status" value="1"/>
</dbReference>
<gene>
    <name evidence="3" type="ORF">CWC39_06040</name>
</gene>
<feature type="signal peptide" evidence="1">
    <location>
        <begin position="1"/>
        <end position="20"/>
    </location>
</feature>
<name>A0A364VBA1_9CORY</name>
<dbReference type="RefSeq" id="WP_112769608.1">
    <property type="nucleotide sequence ID" value="NZ_CP063191.1"/>
</dbReference>
<evidence type="ECO:0000259" key="2">
    <source>
        <dbReference type="Pfam" id="PF13472"/>
    </source>
</evidence>
<evidence type="ECO:0000256" key="1">
    <source>
        <dbReference type="SAM" id="SignalP"/>
    </source>
</evidence>
<dbReference type="InterPro" id="IPR036514">
    <property type="entry name" value="SGNH_hydro_sf"/>
</dbReference>
<feature type="domain" description="SGNH hydrolase-type esterase" evidence="2">
    <location>
        <begin position="36"/>
        <end position="267"/>
    </location>
</feature>
<dbReference type="AlphaFoldDB" id="A0A364VBA1"/>
<organism evidence="3 4">
    <name type="scientific">Corynebacterium heidelbergense</name>
    <dbReference type="NCBI Taxonomy" id="2055947"/>
    <lineage>
        <taxon>Bacteria</taxon>
        <taxon>Bacillati</taxon>
        <taxon>Actinomycetota</taxon>
        <taxon>Actinomycetes</taxon>
        <taxon>Mycobacteriales</taxon>
        <taxon>Corynebacteriaceae</taxon>
        <taxon>Corynebacterium</taxon>
    </lineage>
</organism>
<dbReference type="SUPFAM" id="SSF52266">
    <property type="entry name" value="SGNH hydrolase"/>
    <property type="match status" value="1"/>
</dbReference>